<accession>A0A4R7CAP4</accession>
<dbReference type="RefSeq" id="WP_133769338.1">
    <property type="nucleotide sequence ID" value="NZ_SNZR01000011.1"/>
</dbReference>
<dbReference type="OrthoDB" id="8163591at2"/>
<name>A0A4R7CAP4_9HYPH</name>
<organism evidence="2 3">
    <name type="scientific">Enterovirga rhinocerotis</name>
    <dbReference type="NCBI Taxonomy" id="1339210"/>
    <lineage>
        <taxon>Bacteria</taxon>
        <taxon>Pseudomonadati</taxon>
        <taxon>Pseudomonadota</taxon>
        <taxon>Alphaproteobacteria</taxon>
        <taxon>Hyphomicrobiales</taxon>
        <taxon>Methylobacteriaceae</taxon>
        <taxon>Enterovirga</taxon>
    </lineage>
</organism>
<dbReference type="EMBL" id="SNZR01000011">
    <property type="protein sequence ID" value="TDR94445.1"/>
    <property type="molecule type" value="Genomic_DNA"/>
</dbReference>
<reference evidence="2 3" key="1">
    <citation type="submission" date="2019-03" db="EMBL/GenBank/DDBJ databases">
        <title>Genomic Encyclopedia of Type Strains, Phase IV (KMG-IV): sequencing the most valuable type-strain genomes for metagenomic binning, comparative biology and taxonomic classification.</title>
        <authorList>
            <person name="Goeker M."/>
        </authorList>
    </citation>
    <scope>NUCLEOTIDE SEQUENCE [LARGE SCALE GENOMIC DNA]</scope>
    <source>
        <strain evidence="2 3">DSM 25903</strain>
    </source>
</reference>
<protein>
    <submittedName>
        <fullName evidence="2">Uncharacterized protein</fullName>
    </submittedName>
</protein>
<gene>
    <name evidence="2" type="ORF">EV668_1732</name>
</gene>
<feature type="transmembrane region" description="Helical" evidence="1">
    <location>
        <begin position="23"/>
        <end position="45"/>
    </location>
</feature>
<evidence type="ECO:0000256" key="1">
    <source>
        <dbReference type="SAM" id="Phobius"/>
    </source>
</evidence>
<comment type="caution">
    <text evidence="2">The sequence shown here is derived from an EMBL/GenBank/DDBJ whole genome shotgun (WGS) entry which is preliminary data.</text>
</comment>
<keyword evidence="1" id="KW-0812">Transmembrane</keyword>
<keyword evidence="1" id="KW-0472">Membrane</keyword>
<keyword evidence="1" id="KW-1133">Transmembrane helix</keyword>
<dbReference type="Proteomes" id="UP000295122">
    <property type="component" value="Unassembled WGS sequence"/>
</dbReference>
<evidence type="ECO:0000313" key="2">
    <source>
        <dbReference type="EMBL" id="TDR94445.1"/>
    </source>
</evidence>
<sequence length="353" mass="38739">MGAAATAPQAEQRTDDARAWAGFARLLIGATIGLLLVGIAILLAIDPYDTGRTGFLRPGLNHQYPTTANASRARDPRFDSAVFGNSRMQQLQPARLDGLTGWSTVSLTIPGTRPADQFAVLRWFLDNHAAPRAIVMGADEFWCEAEPGHIPNFPTWLYAESFRDYLVGLVRYRAFEGAASRIAYLLTGKKGLRPDGYWDYRPMFANLGLADPDKPNAHLMSPRPGLVNETGRFPAFDRLRTVLATLPPETAFILVRPPTYRTAIPDAGSPAARTIAACVARAREVLAGRPRTALLDLQQPGAEADDPRSFYDPIHYRDSVAERIEAQIAEAYAAMPLGMPRERRSEGKKPVAN</sequence>
<proteinExistence type="predicted"/>
<evidence type="ECO:0000313" key="3">
    <source>
        <dbReference type="Proteomes" id="UP000295122"/>
    </source>
</evidence>
<dbReference type="AlphaFoldDB" id="A0A4R7CAP4"/>
<keyword evidence="3" id="KW-1185">Reference proteome</keyword>